<dbReference type="AlphaFoldDB" id="A0A3Q3FKB4"/>
<dbReference type="CDD" id="cd11288">
    <property type="entry name" value="gelsolin_S5_like"/>
    <property type="match status" value="1"/>
</dbReference>
<protein>
    <submittedName>
        <fullName evidence="10">Advillin</fullName>
    </submittedName>
</protein>
<evidence type="ECO:0000259" key="9">
    <source>
        <dbReference type="PROSITE" id="PS51089"/>
    </source>
</evidence>
<comment type="similarity">
    <text evidence="2">Belongs to the villin/gelsolin family.</text>
</comment>
<sequence>MELAQLPEKSYGNFYEGDCYLLLSTQKVSNSLSYDIHYWIGSQSSQDEQGAAAIYTIQLDEFLGSSPVQHREVQNHESDEFRGYFKQGIIYKKGGVASGMKHVETNMYDVKRLLHVKGKKRVTAKEVEISWKSFNLSDVFLLDIGKTIVQWNGPKSNRQEKLKGMLLAKDIRDRERGGRAEITVIEGNAESDSPQSMEILNDALGDRTSALTDGLPDEIADQEQKSKLMLYHVSDADGQMKVTEVASRPLVQDLLNHDDCFFLDQGGIKVFVWKGKKANKAERQAAMSRALEFIKAKNYPISTNVETVNDGAESALFKQLFQRWSVKDQTQGLGKAHTRGKVAHITQEKFDANLMHLMPEVAAQERMVDNGTGEVEVWRIENVELVPVDPEWYGYFYGGDCYLILYTYQVNSKRCYLLYMWQGRHATQDELAASAFQAVDLDQKLGGEPVQVRVTMGKEPRHFMAIFKGKMVIFEVRQGGTSRKGATDPEPPIRLFQVCGSDQSNTKAIEVPVLASSLNSNDVFLLRSQSGIYLWCGKGSSGDERAMAKEVSTAIGQNSQRGSEELVAEGQEPIEFWELLGGKAPYASDKRLQQVVLDHQPRLFECSNKTGRFIVTEVTQFTQEDLSEDDVMLLDTWDQVFLWIGKEANEVERKESVVTSQEYLRTHPGDRDPDTPIVLIKQGFEPPTFTGWFTAWDPSKWSGGKSYEELKKELGDVASPFVCVCFLIKRHQSYQLRFSCFQKYLSDSDFNDVFGITKDDFVSMPRWKQVNMKKEKGMF</sequence>
<dbReference type="PRINTS" id="PR00597">
    <property type="entry name" value="GELSOLIN"/>
</dbReference>
<dbReference type="Pfam" id="PF00626">
    <property type="entry name" value="Gelsolin"/>
    <property type="match status" value="6"/>
</dbReference>
<dbReference type="FunFam" id="3.40.20.10:FF:000005">
    <property type="entry name" value="Gelsolin"/>
    <property type="match status" value="1"/>
</dbReference>
<dbReference type="InterPro" id="IPR036886">
    <property type="entry name" value="Villin_headpiece_dom_sf"/>
</dbReference>
<dbReference type="GO" id="GO:0015629">
    <property type="term" value="C:actin cytoskeleton"/>
    <property type="evidence" value="ECO:0007669"/>
    <property type="project" value="TreeGrafter"/>
</dbReference>
<dbReference type="PROSITE" id="PS51089">
    <property type="entry name" value="HP"/>
    <property type="match status" value="1"/>
</dbReference>
<feature type="domain" description="HP" evidence="9">
    <location>
        <begin position="699"/>
        <end position="779"/>
    </location>
</feature>
<keyword evidence="6" id="KW-0106">Calcium</keyword>
<reference evidence="10" key="1">
    <citation type="submission" date="2025-08" db="UniProtKB">
        <authorList>
            <consortium name="Ensembl"/>
        </authorList>
    </citation>
    <scope>IDENTIFICATION</scope>
</reference>
<keyword evidence="4" id="KW-0963">Cytoplasm</keyword>
<dbReference type="SMART" id="SM00262">
    <property type="entry name" value="GEL"/>
    <property type="match status" value="6"/>
</dbReference>
<dbReference type="Proteomes" id="UP000261660">
    <property type="component" value="Unplaced"/>
</dbReference>
<evidence type="ECO:0000256" key="3">
    <source>
        <dbReference type="ARBA" id="ARBA00022467"/>
    </source>
</evidence>
<dbReference type="GO" id="GO:0005737">
    <property type="term" value="C:cytoplasm"/>
    <property type="evidence" value="ECO:0007669"/>
    <property type="project" value="TreeGrafter"/>
</dbReference>
<dbReference type="SUPFAM" id="SSF82754">
    <property type="entry name" value="C-terminal, gelsolin-like domain of Sec23/24"/>
    <property type="match status" value="1"/>
</dbReference>
<dbReference type="PANTHER" id="PTHR11977:SF33">
    <property type="entry name" value="ADVILLIN"/>
    <property type="match status" value="1"/>
</dbReference>
<proteinExistence type="inferred from homology"/>
<evidence type="ECO:0000313" key="11">
    <source>
        <dbReference type="Proteomes" id="UP000261660"/>
    </source>
</evidence>
<comment type="subcellular location">
    <subcellularLocation>
        <location evidence="1">Cytoplasm</location>
        <location evidence="1">Cytoskeleton</location>
    </subcellularLocation>
</comment>
<dbReference type="GO" id="GO:0005546">
    <property type="term" value="F:phosphatidylinositol-4,5-bisphosphate binding"/>
    <property type="evidence" value="ECO:0007669"/>
    <property type="project" value="TreeGrafter"/>
</dbReference>
<reference evidence="10" key="2">
    <citation type="submission" date="2025-09" db="UniProtKB">
        <authorList>
            <consortium name="Ensembl"/>
        </authorList>
    </citation>
    <scope>IDENTIFICATION</scope>
</reference>
<dbReference type="SUPFAM" id="SSF55753">
    <property type="entry name" value="Actin depolymerizing proteins"/>
    <property type="match status" value="5"/>
</dbReference>
<dbReference type="InterPro" id="IPR007122">
    <property type="entry name" value="Villin/Gelsolin"/>
</dbReference>
<dbReference type="FunFam" id="3.40.20.10:FF:000001">
    <property type="entry name" value="Gelsolin"/>
    <property type="match status" value="1"/>
</dbReference>
<evidence type="ECO:0000256" key="6">
    <source>
        <dbReference type="ARBA" id="ARBA00022837"/>
    </source>
</evidence>
<keyword evidence="11" id="KW-1185">Reference proteome</keyword>
<dbReference type="InterPro" id="IPR007123">
    <property type="entry name" value="Gelsolin-like_dom"/>
</dbReference>
<dbReference type="CDD" id="cd11291">
    <property type="entry name" value="gelsolin_S6_like"/>
    <property type="match status" value="1"/>
</dbReference>
<evidence type="ECO:0000256" key="5">
    <source>
        <dbReference type="ARBA" id="ARBA00022737"/>
    </source>
</evidence>
<dbReference type="PANTHER" id="PTHR11977">
    <property type="entry name" value="VILLIN"/>
    <property type="match status" value="1"/>
</dbReference>
<evidence type="ECO:0000256" key="8">
    <source>
        <dbReference type="ARBA" id="ARBA00023212"/>
    </source>
</evidence>
<dbReference type="CDD" id="cd11293">
    <property type="entry name" value="gelsolin_S4_like"/>
    <property type="match status" value="1"/>
</dbReference>
<dbReference type="FunFam" id="3.40.20.10:FF:000027">
    <property type="entry name" value="Villin 1"/>
    <property type="match status" value="1"/>
</dbReference>
<dbReference type="SMART" id="SM00153">
    <property type="entry name" value="VHP"/>
    <property type="match status" value="1"/>
</dbReference>
<keyword evidence="3" id="KW-0117">Actin capping</keyword>
<dbReference type="SUPFAM" id="SSF47050">
    <property type="entry name" value="VHP, Villin headpiece domain"/>
    <property type="match status" value="1"/>
</dbReference>
<dbReference type="CDD" id="cd11290">
    <property type="entry name" value="gelsolin_S1_like"/>
    <property type="match status" value="1"/>
</dbReference>
<evidence type="ECO:0000256" key="1">
    <source>
        <dbReference type="ARBA" id="ARBA00004245"/>
    </source>
</evidence>
<dbReference type="CDD" id="cd11289">
    <property type="entry name" value="gelsolin_S2_like"/>
    <property type="match status" value="1"/>
</dbReference>
<dbReference type="CDD" id="cd11292">
    <property type="entry name" value="gelsolin_S3_like"/>
    <property type="match status" value="1"/>
</dbReference>
<dbReference type="Ensembl" id="ENSLBET00000021999.1">
    <property type="protein sequence ID" value="ENSLBEP00000020871.1"/>
    <property type="gene ID" value="ENSLBEG00000015994.1"/>
</dbReference>
<dbReference type="InterPro" id="IPR029006">
    <property type="entry name" value="ADF-H/Gelsolin-like_dom_sf"/>
</dbReference>
<evidence type="ECO:0000256" key="4">
    <source>
        <dbReference type="ARBA" id="ARBA00022490"/>
    </source>
</evidence>
<dbReference type="GO" id="GO:0008154">
    <property type="term" value="P:actin polymerization or depolymerization"/>
    <property type="evidence" value="ECO:0007669"/>
    <property type="project" value="TreeGrafter"/>
</dbReference>
<accession>A0A3Q3FKB4</accession>
<dbReference type="GeneTree" id="ENSGT00940000159587"/>
<dbReference type="InterPro" id="IPR036180">
    <property type="entry name" value="Gelsolin-like_dom_sf"/>
</dbReference>
<keyword evidence="5" id="KW-0677">Repeat</keyword>
<dbReference type="Gene3D" id="1.10.950.10">
    <property type="entry name" value="Villin headpiece domain"/>
    <property type="match status" value="1"/>
</dbReference>
<dbReference type="GO" id="GO:0051014">
    <property type="term" value="P:actin filament severing"/>
    <property type="evidence" value="ECO:0007669"/>
    <property type="project" value="TreeGrafter"/>
</dbReference>
<keyword evidence="8" id="KW-0206">Cytoskeleton</keyword>
<dbReference type="Gene3D" id="3.40.20.10">
    <property type="entry name" value="Severin"/>
    <property type="match status" value="6"/>
</dbReference>
<dbReference type="GO" id="GO:0051015">
    <property type="term" value="F:actin filament binding"/>
    <property type="evidence" value="ECO:0007669"/>
    <property type="project" value="InterPro"/>
</dbReference>
<keyword evidence="7" id="KW-0009">Actin-binding</keyword>
<evidence type="ECO:0000256" key="7">
    <source>
        <dbReference type="ARBA" id="ARBA00023203"/>
    </source>
</evidence>
<dbReference type="FunFam" id="3.40.20.10:FF:000004">
    <property type="entry name" value="Gelsolin"/>
    <property type="match status" value="1"/>
</dbReference>
<organism evidence="10 11">
    <name type="scientific">Labrus bergylta</name>
    <name type="common">ballan wrasse</name>
    <dbReference type="NCBI Taxonomy" id="56723"/>
    <lineage>
        <taxon>Eukaryota</taxon>
        <taxon>Metazoa</taxon>
        <taxon>Chordata</taxon>
        <taxon>Craniata</taxon>
        <taxon>Vertebrata</taxon>
        <taxon>Euteleostomi</taxon>
        <taxon>Actinopterygii</taxon>
        <taxon>Neopterygii</taxon>
        <taxon>Teleostei</taxon>
        <taxon>Neoteleostei</taxon>
        <taxon>Acanthomorphata</taxon>
        <taxon>Eupercaria</taxon>
        <taxon>Labriformes</taxon>
        <taxon>Labridae</taxon>
        <taxon>Labrus</taxon>
    </lineage>
</organism>
<dbReference type="Pfam" id="PF02209">
    <property type="entry name" value="VHP"/>
    <property type="match status" value="1"/>
</dbReference>
<dbReference type="InterPro" id="IPR003128">
    <property type="entry name" value="Villin_headpiece"/>
</dbReference>
<evidence type="ECO:0000256" key="2">
    <source>
        <dbReference type="ARBA" id="ARBA00008418"/>
    </source>
</evidence>
<name>A0A3Q3FKB4_9LABR</name>
<evidence type="ECO:0000313" key="10">
    <source>
        <dbReference type="Ensembl" id="ENSLBEP00000020871.1"/>
    </source>
</evidence>
<dbReference type="GO" id="GO:0051016">
    <property type="term" value="P:barbed-end actin filament capping"/>
    <property type="evidence" value="ECO:0007669"/>
    <property type="project" value="TreeGrafter"/>
</dbReference>